<dbReference type="Pfam" id="PF13909">
    <property type="entry name" value="zf-H2C2_5"/>
    <property type="match status" value="1"/>
</dbReference>
<comment type="caution">
    <text evidence="9">The sequence shown here is derived from an EMBL/GenBank/DDBJ whole genome shotgun (WGS) entry which is preliminary data.</text>
</comment>
<keyword evidence="2" id="KW-0479">Metal-binding</keyword>
<gene>
    <name evidence="9" type="primary">Ovol1</name>
    <name evidence="9" type="ORF">Anas_00759</name>
</gene>
<dbReference type="FunFam" id="3.30.160.60:FF:000264">
    <property type="entry name" value="Zinc finger protein 236"/>
    <property type="match status" value="1"/>
</dbReference>
<evidence type="ECO:0000313" key="9">
    <source>
        <dbReference type="EMBL" id="KAB7501638.1"/>
    </source>
</evidence>
<sequence length="126" mass="14882">MLEITSENQTSRSENFLENSSVEGTLKYNLEVCYKSPNGLFICSYCDYSSSCKRNVRRHVMFKHTGEKHAQCSYCEKWFTTNEQLKVHVRVHTGEKPYKCSFCMMKFAQSCHLKTHILKRHRETKN</sequence>
<dbReference type="PANTHER" id="PTHR24394">
    <property type="entry name" value="ZINC FINGER PROTEIN"/>
    <property type="match status" value="1"/>
</dbReference>
<dbReference type="GO" id="GO:0005634">
    <property type="term" value="C:nucleus"/>
    <property type="evidence" value="ECO:0007669"/>
    <property type="project" value="UniProtKB-SubCell"/>
</dbReference>
<dbReference type="InterPro" id="IPR013087">
    <property type="entry name" value="Znf_C2H2_type"/>
</dbReference>
<dbReference type="InterPro" id="IPR036236">
    <property type="entry name" value="Znf_C2H2_sf"/>
</dbReference>
<dbReference type="FunFam" id="3.30.160.60:FF:000446">
    <property type="entry name" value="Zinc finger protein"/>
    <property type="match status" value="1"/>
</dbReference>
<dbReference type="PROSITE" id="PS50157">
    <property type="entry name" value="ZINC_FINGER_C2H2_2"/>
    <property type="match status" value="3"/>
</dbReference>
<evidence type="ECO:0000259" key="8">
    <source>
        <dbReference type="PROSITE" id="PS50157"/>
    </source>
</evidence>
<evidence type="ECO:0000256" key="5">
    <source>
        <dbReference type="ARBA" id="ARBA00022833"/>
    </source>
</evidence>
<dbReference type="EMBL" id="SEYY01010008">
    <property type="protein sequence ID" value="KAB7501638.1"/>
    <property type="molecule type" value="Genomic_DNA"/>
</dbReference>
<keyword evidence="10" id="KW-1185">Reference proteome</keyword>
<evidence type="ECO:0000256" key="7">
    <source>
        <dbReference type="PROSITE-ProRule" id="PRU00042"/>
    </source>
</evidence>
<dbReference type="Pfam" id="PF13894">
    <property type="entry name" value="zf-C2H2_4"/>
    <property type="match status" value="1"/>
</dbReference>
<evidence type="ECO:0000256" key="2">
    <source>
        <dbReference type="ARBA" id="ARBA00022723"/>
    </source>
</evidence>
<dbReference type="Proteomes" id="UP000326759">
    <property type="component" value="Unassembled WGS sequence"/>
</dbReference>
<reference evidence="9 10" key="1">
    <citation type="journal article" date="2019" name="PLoS Biol.">
        <title>Sex chromosomes control vertical transmission of feminizing Wolbachia symbionts in an isopod.</title>
        <authorList>
            <person name="Becking T."/>
            <person name="Chebbi M.A."/>
            <person name="Giraud I."/>
            <person name="Moumen B."/>
            <person name="Laverre T."/>
            <person name="Caubet Y."/>
            <person name="Peccoud J."/>
            <person name="Gilbert C."/>
            <person name="Cordaux R."/>
        </authorList>
    </citation>
    <scope>NUCLEOTIDE SEQUENCE [LARGE SCALE GENOMIC DNA]</scope>
    <source>
        <strain evidence="9">ANa2</strain>
        <tissue evidence="9">Whole body excluding digestive tract and cuticle</tissue>
    </source>
</reference>
<protein>
    <submittedName>
        <fullName evidence="9">Putative transcription factor Ovo-like 1</fullName>
    </submittedName>
</protein>
<evidence type="ECO:0000256" key="6">
    <source>
        <dbReference type="ARBA" id="ARBA00023242"/>
    </source>
</evidence>
<dbReference type="SMART" id="SM00355">
    <property type="entry name" value="ZnF_C2H2"/>
    <property type="match status" value="3"/>
</dbReference>
<keyword evidence="5" id="KW-0862">Zinc</keyword>
<dbReference type="PANTHER" id="PTHR24394:SF29">
    <property type="entry name" value="MYONEURIN"/>
    <property type="match status" value="1"/>
</dbReference>
<keyword evidence="3" id="KW-0677">Repeat</keyword>
<feature type="domain" description="C2H2-type" evidence="8">
    <location>
        <begin position="41"/>
        <end position="69"/>
    </location>
</feature>
<dbReference type="SUPFAM" id="SSF57667">
    <property type="entry name" value="beta-beta-alpha zinc fingers"/>
    <property type="match status" value="2"/>
</dbReference>
<evidence type="ECO:0000256" key="1">
    <source>
        <dbReference type="ARBA" id="ARBA00004123"/>
    </source>
</evidence>
<dbReference type="AlphaFoldDB" id="A0A5N5T6H5"/>
<keyword evidence="6" id="KW-0539">Nucleus</keyword>
<organism evidence="9 10">
    <name type="scientific">Armadillidium nasatum</name>
    <dbReference type="NCBI Taxonomy" id="96803"/>
    <lineage>
        <taxon>Eukaryota</taxon>
        <taxon>Metazoa</taxon>
        <taxon>Ecdysozoa</taxon>
        <taxon>Arthropoda</taxon>
        <taxon>Crustacea</taxon>
        <taxon>Multicrustacea</taxon>
        <taxon>Malacostraca</taxon>
        <taxon>Eumalacostraca</taxon>
        <taxon>Peracarida</taxon>
        <taxon>Isopoda</taxon>
        <taxon>Oniscidea</taxon>
        <taxon>Crinocheta</taxon>
        <taxon>Armadillidiidae</taxon>
        <taxon>Armadillidium</taxon>
    </lineage>
</organism>
<evidence type="ECO:0000313" key="10">
    <source>
        <dbReference type="Proteomes" id="UP000326759"/>
    </source>
</evidence>
<comment type="subcellular location">
    <subcellularLocation>
        <location evidence="1">Nucleus</location>
    </subcellularLocation>
</comment>
<evidence type="ECO:0000256" key="4">
    <source>
        <dbReference type="ARBA" id="ARBA00022771"/>
    </source>
</evidence>
<dbReference type="GO" id="GO:0008270">
    <property type="term" value="F:zinc ion binding"/>
    <property type="evidence" value="ECO:0007669"/>
    <property type="project" value="UniProtKB-KW"/>
</dbReference>
<feature type="domain" description="C2H2-type" evidence="8">
    <location>
        <begin position="70"/>
        <end position="97"/>
    </location>
</feature>
<feature type="domain" description="C2H2-type" evidence="8">
    <location>
        <begin position="98"/>
        <end position="126"/>
    </location>
</feature>
<name>A0A5N5T6H5_9CRUS</name>
<keyword evidence="4 7" id="KW-0863">Zinc-finger</keyword>
<accession>A0A5N5T6H5</accession>
<dbReference type="GO" id="GO:0000981">
    <property type="term" value="F:DNA-binding transcription factor activity, RNA polymerase II-specific"/>
    <property type="evidence" value="ECO:0007669"/>
    <property type="project" value="TreeGrafter"/>
</dbReference>
<dbReference type="Gene3D" id="3.30.160.60">
    <property type="entry name" value="Classic Zinc Finger"/>
    <property type="match status" value="3"/>
</dbReference>
<evidence type="ECO:0000256" key="3">
    <source>
        <dbReference type="ARBA" id="ARBA00022737"/>
    </source>
</evidence>
<dbReference type="PROSITE" id="PS00028">
    <property type="entry name" value="ZINC_FINGER_C2H2_1"/>
    <property type="match status" value="2"/>
</dbReference>
<dbReference type="OrthoDB" id="3437960at2759"/>
<proteinExistence type="predicted"/>